<dbReference type="Proteomes" id="UP001490330">
    <property type="component" value="Unassembled WGS sequence"/>
</dbReference>
<feature type="region of interest" description="Disordered" evidence="1">
    <location>
        <begin position="1"/>
        <end position="46"/>
    </location>
</feature>
<protein>
    <recommendedName>
        <fullName evidence="4">Transposase</fullName>
    </recommendedName>
</protein>
<reference evidence="2 3" key="1">
    <citation type="submission" date="2024-06" db="EMBL/GenBank/DDBJ databases">
        <title>The Natural Products Discovery Center: Release of the First 8490 Sequenced Strains for Exploring Actinobacteria Biosynthetic Diversity.</title>
        <authorList>
            <person name="Kalkreuter E."/>
            <person name="Kautsar S.A."/>
            <person name="Yang D."/>
            <person name="Bader C.D."/>
            <person name="Teijaro C.N."/>
            <person name="Fluegel L."/>
            <person name="Davis C.M."/>
            <person name="Simpson J.R."/>
            <person name="Lauterbach L."/>
            <person name="Steele A.D."/>
            <person name="Gui C."/>
            <person name="Meng S."/>
            <person name="Li G."/>
            <person name="Viehrig K."/>
            <person name="Ye F."/>
            <person name="Su P."/>
            <person name="Kiefer A.F."/>
            <person name="Nichols A."/>
            <person name="Cepeda A.J."/>
            <person name="Yan W."/>
            <person name="Fan B."/>
            <person name="Jiang Y."/>
            <person name="Adhikari A."/>
            <person name="Zheng C.-J."/>
            <person name="Schuster L."/>
            <person name="Cowan T.M."/>
            <person name="Smanski M.J."/>
            <person name="Chevrette M.G."/>
            <person name="De Carvalho L.P.S."/>
            <person name="Shen B."/>
        </authorList>
    </citation>
    <scope>NUCLEOTIDE SEQUENCE [LARGE SCALE GENOMIC DNA]</scope>
    <source>
        <strain evidence="2 3">NPDC000632</strain>
    </source>
</reference>
<organism evidence="2 3">
    <name type="scientific">Streptomyces flaveolus</name>
    <dbReference type="NCBI Taxonomy" id="67297"/>
    <lineage>
        <taxon>Bacteria</taxon>
        <taxon>Bacillati</taxon>
        <taxon>Actinomycetota</taxon>
        <taxon>Actinomycetes</taxon>
        <taxon>Kitasatosporales</taxon>
        <taxon>Streptomycetaceae</taxon>
        <taxon>Streptomyces</taxon>
    </lineage>
</organism>
<comment type="caution">
    <text evidence="2">The sequence shown here is derived from an EMBL/GenBank/DDBJ whole genome shotgun (WGS) entry which is preliminary data.</text>
</comment>
<dbReference type="EMBL" id="JBEPCV010000021">
    <property type="protein sequence ID" value="MER6906325.1"/>
    <property type="molecule type" value="Genomic_DNA"/>
</dbReference>
<evidence type="ECO:0000313" key="3">
    <source>
        <dbReference type="Proteomes" id="UP001490330"/>
    </source>
</evidence>
<name>A0ABV1VIL2_9ACTN</name>
<evidence type="ECO:0000256" key="1">
    <source>
        <dbReference type="SAM" id="MobiDB-lite"/>
    </source>
</evidence>
<gene>
    <name evidence="2" type="ORF">ABT322_21690</name>
</gene>
<keyword evidence="3" id="KW-1185">Reference proteome</keyword>
<proteinExistence type="predicted"/>
<evidence type="ECO:0000313" key="2">
    <source>
        <dbReference type="EMBL" id="MER6906325.1"/>
    </source>
</evidence>
<accession>A0ABV1VIL2</accession>
<evidence type="ECO:0008006" key="4">
    <source>
        <dbReference type="Google" id="ProtNLM"/>
    </source>
</evidence>
<sequence>MLDAQQYTYRRPGSPTCGSTIPEPENQRANRQRRGSKGGRPAGFGTTIYMRVTRVE</sequence>
<dbReference type="RefSeq" id="WP_350720286.1">
    <property type="nucleotide sequence ID" value="NZ_JBEPCO010000018.1"/>
</dbReference>